<proteinExistence type="predicted"/>
<dbReference type="AlphaFoldDB" id="A0AAW0YXT2"/>
<dbReference type="RefSeq" id="XP_066803446.1">
    <property type="nucleotide sequence ID" value="XM_066945945.1"/>
</dbReference>
<feature type="compositionally biased region" description="Low complexity" evidence="1">
    <location>
        <begin position="72"/>
        <end position="103"/>
    </location>
</feature>
<protein>
    <recommendedName>
        <fullName evidence="4">BRCT domain-containing protein</fullName>
    </recommendedName>
</protein>
<sequence length="429" mass="47827">MGSSHDRMSTEQSRPSRPKRTTRIEAAAKHSTRNTDLFASLGPVFFTPSTPKKTINLFVHHSGRLYSPPAPSSSRWSSSSGDTTSSSPSSSSSSSSLSSTPSTQGASNETSRQKTFPLPDLIFVKSGADPLVAALRTRPWVLYRHHWIRDCVREGKVLSLREHVVDDEVQPVAFFRGDQEEEGCREQRRMEDRVIQEKEGGEARHHQEEMRMIKGNTRTVERRGRFKAIGGKEESLSPPRPTTGPITTTPSANTIATTPADRHSTATSYRKSSCELQSRFENARLVLDTERPVILLPSSDVAGPNSAEYHVHRLSQNRDTTSFDLSALNAGEKRNHPEAETHTKTSNKRKSIEGSTRQVGCSRPSNLIKTSALHIPSYVRLDNQTRTSSAPSVPKKKDLTPIPTFLFDEVMRVIEEKNEELKESWIAED</sequence>
<feature type="region of interest" description="Disordered" evidence="1">
    <location>
        <begin position="329"/>
        <end position="365"/>
    </location>
</feature>
<feature type="compositionally biased region" description="Basic and acidic residues" evidence="1">
    <location>
        <begin position="331"/>
        <end position="343"/>
    </location>
</feature>
<feature type="compositionally biased region" description="Low complexity" evidence="1">
    <location>
        <begin position="243"/>
        <end position="259"/>
    </location>
</feature>
<evidence type="ECO:0000313" key="2">
    <source>
        <dbReference type="EMBL" id="KAK8858605.1"/>
    </source>
</evidence>
<feature type="compositionally biased region" description="Polar residues" evidence="1">
    <location>
        <begin position="353"/>
        <end position="365"/>
    </location>
</feature>
<evidence type="ECO:0000313" key="3">
    <source>
        <dbReference type="Proteomes" id="UP001388673"/>
    </source>
</evidence>
<feature type="compositionally biased region" description="Polar residues" evidence="1">
    <location>
        <begin position="104"/>
        <end position="113"/>
    </location>
</feature>
<evidence type="ECO:0000256" key="1">
    <source>
        <dbReference type="SAM" id="MobiDB-lite"/>
    </source>
</evidence>
<dbReference type="Proteomes" id="UP001388673">
    <property type="component" value="Unassembled WGS sequence"/>
</dbReference>
<feature type="region of interest" description="Disordered" evidence="1">
    <location>
        <begin position="1"/>
        <end position="33"/>
    </location>
</feature>
<name>A0AAW0YXT2_9TREE</name>
<feature type="region of interest" description="Disordered" evidence="1">
    <location>
        <begin position="228"/>
        <end position="270"/>
    </location>
</feature>
<reference evidence="2 3" key="1">
    <citation type="journal article" date="2024" name="bioRxiv">
        <title>Comparative genomics of Cryptococcus and Kwoniella reveals pathogenesis evolution and contrasting karyotype dynamics via intercentromeric recombination or chromosome fusion.</title>
        <authorList>
            <person name="Coelho M.A."/>
            <person name="David-Palma M."/>
            <person name="Shea T."/>
            <person name="Bowers K."/>
            <person name="McGinley-Smith S."/>
            <person name="Mohammad A.W."/>
            <person name="Gnirke A."/>
            <person name="Yurkov A.M."/>
            <person name="Nowrousian M."/>
            <person name="Sun S."/>
            <person name="Cuomo C.A."/>
            <person name="Heitman J."/>
        </authorList>
    </citation>
    <scope>NUCLEOTIDE SEQUENCE [LARGE SCALE GENOMIC DNA]</scope>
    <source>
        <strain evidence="2 3">CBS 13917</strain>
    </source>
</reference>
<feature type="region of interest" description="Disordered" evidence="1">
    <location>
        <begin position="67"/>
        <end position="113"/>
    </location>
</feature>
<dbReference type="KEGG" id="kne:92180092"/>
<dbReference type="EMBL" id="JBCAWK010000005">
    <property type="protein sequence ID" value="KAK8858605.1"/>
    <property type="molecule type" value="Genomic_DNA"/>
</dbReference>
<accession>A0AAW0YXT2</accession>
<comment type="caution">
    <text evidence="2">The sequence shown here is derived from an EMBL/GenBank/DDBJ whole genome shotgun (WGS) entry which is preliminary data.</text>
</comment>
<keyword evidence="3" id="KW-1185">Reference proteome</keyword>
<gene>
    <name evidence="2" type="ORF">IAR55_002834</name>
</gene>
<dbReference type="GeneID" id="92180092"/>
<organism evidence="2 3">
    <name type="scientific">Kwoniella newhampshirensis</name>
    <dbReference type="NCBI Taxonomy" id="1651941"/>
    <lineage>
        <taxon>Eukaryota</taxon>
        <taxon>Fungi</taxon>
        <taxon>Dikarya</taxon>
        <taxon>Basidiomycota</taxon>
        <taxon>Agaricomycotina</taxon>
        <taxon>Tremellomycetes</taxon>
        <taxon>Tremellales</taxon>
        <taxon>Cryptococcaceae</taxon>
        <taxon>Kwoniella</taxon>
    </lineage>
</organism>
<evidence type="ECO:0008006" key="4">
    <source>
        <dbReference type="Google" id="ProtNLM"/>
    </source>
</evidence>